<dbReference type="Proteomes" id="UP000007305">
    <property type="component" value="Chromosome 1"/>
</dbReference>
<dbReference type="AlphaFoldDB" id="A0A1D6KLA8"/>
<dbReference type="GO" id="GO:0019210">
    <property type="term" value="F:kinase inhibitor activity"/>
    <property type="evidence" value="ECO:0007669"/>
    <property type="project" value="InterPro"/>
</dbReference>
<name>A0A1D6KLA8_MAIZE</name>
<dbReference type="InterPro" id="IPR039620">
    <property type="entry name" value="BKI1/MAKR1/3/4"/>
</dbReference>
<keyword evidence="4" id="KW-1185">Reference proteome</keyword>
<dbReference type="EnsemblPlants" id="Zm00001eb038100_T001">
    <property type="protein sequence ID" value="Zm00001eb038100_P001"/>
    <property type="gene ID" value="Zm00001eb038100"/>
</dbReference>
<reference evidence="3" key="2">
    <citation type="submission" date="2019-07" db="EMBL/GenBank/DDBJ databases">
        <authorList>
            <person name="Seetharam A."/>
            <person name="Woodhouse M."/>
            <person name="Cannon E."/>
        </authorList>
    </citation>
    <scope>NUCLEOTIDE SEQUENCE [LARGE SCALE GENOMIC DNA]</scope>
    <source>
        <strain evidence="3">cv. B73</strain>
    </source>
</reference>
<dbReference type="OMA" id="VRKYVAM"/>
<feature type="region of interest" description="Disordered" evidence="1">
    <location>
        <begin position="120"/>
        <end position="197"/>
    </location>
</feature>
<proteinExistence type="predicted"/>
<dbReference type="PANTHER" id="PTHR33312">
    <property type="entry name" value="MEMBRANE-ASSOCIATED KINASE REGULATOR 4-RELATED"/>
    <property type="match status" value="1"/>
</dbReference>
<dbReference type="Gramene" id="Zm00001eb038100_T001">
    <property type="protein sequence ID" value="Zm00001eb038100_P001"/>
    <property type="gene ID" value="Zm00001eb038100"/>
</dbReference>
<feature type="compositionally biased region" description="Low complexity" evidence="1">
    <location>
        <begin position="184"/>
        <end position="197"/>
    </location>
</feature>
<dbReference type="eggNOG" id="ENOG502R71J">
    <property type="taxonomic scope" value="Eukaryota"/>
</dbReference>
<dbReference type="ExpressionAtlas" id="A0A1D6KLA8">
    <property type="expression patterns" value="baseline"/>
</dbReference>
<evidence type="ECO:0000313" key="3">
    <source>
        <dbReference type="EnsemblPlants" id="Zm00001eb038100_P001"/>
    </source>
</evidence>
<evidence type="ECO:0000313" key="4">
    <source>
        <dbReference type="Proteomes" id="UP000007305"/>
    </source>
</evidence>
<sequence>MSHRLGRVVSDLSHSNSHSVTMTDHSLHRQSSTSNNEGGNAGNKSKKKLSLLISSVVSCTRSESSCETETGSRERNSSRKQQTDGGAGERGRGLETIVLAAVRKYVAMVEQLFTSSYSAAGSSRRDVDGLQGRRRPHTFTSTRHAGGNGNAAAAHSSKRHGGRLRLPSAPASMRGSPAASGHLSVGESVTTSSEVSTMEELQSAIQAAIAHCNNSGAAAGGDRQQQQQRKC</sequence>
<reference evidence="3" key="3">
    <citation type="submission" date="2021-05" db="UniProtKB">
        <authorList>
            <consortium name="EnsemblPlants"/>
        </authorList>
    </citation>
    <scope>IDENTIFICATION</scope>
    <source>
        <strain evidence="3">cv. B73</strain>
    </source>
</reference>
<protein>
    <submittedName>
        <fullName evidence="2">BRI1 kinase inhibitor 1</fullName>
    </submittedName>
</protein>
<dbReference type="EMBL" id="CM007647">
    <property type="protein sequence ID" value="ONM03675.1"/>
    <property type="molecule type" value="Genomic_DNA"/>
</dbReference>
<dbReference type="STRING" id="4577.A0A1D6KLA8"/>
<reference evidence="2 4" key="1">
    <citation type="submission" date="2015-12" db="EMBL/GenBank/DDBJ databases">
        <title>Update maize B73 reference genome by single molecule sequencing technologies.</title>
        <authorList>
            <consortium name="Maize Genome Sequencing Project"/>
            <person name="Ware D."/>
        </authorList>
    </citation>
    <scope>NUCLEOTIDE SEQUENCE [LARGE SCALE GENOMIC DNA]</scope>
    <source>
        <strain evidence="4">cv. B73</strain>
        <tissue evidence="2">Seedling</tissue>
    </source>
</reference>
<feature type="region of interest" description="Disordered" evidence="1">
    <location>
        <begin position="62"/>
        <end position="90"/>
    </location>
</feature>
<dbReference type="GO" id="GO:0005886">
    <property type="term" value="C:plasma membrane"/>
    <property type="evidence" value="ECO:0007669"/>
    <property type="project" value="InterPro"/>
</dbReference>
<organism evidence="2">
    <name type="scientific">Zea mays</name>
    <name type="common">Maize</name>
    <dbReference type="NCBI Taxonomy" id="4577"/>
    <lineage>
        <taxon>Eukaryota</taxon>
        <taxon>Viridiplantae</taxon>
        <taxon>Streptophyta</taxon>
        <taxon>Embryophyta</taxon>
        <taxon>Tracheophyta</taxon>
        <taxon>Spermatophyta</taxon>
        <taxon>Magnoliopsida</taxon>
        <taxon>Liliopsida</taxon>
        <taxon>Poales</taxon>
        <taxon>Poaceae</taxon>
        <taxon>PACMAD clade</taxon>
        <taxon>Panicoideae</taxon>
        <taxon>Andropogonodae</taxon>
        <taxon>Andropogoneae</taxon>
        <taxon>Tripsacinae</taxon>
        <taxon>Zea</taxon>
    </lineage>
</organism>
<evidence type="ECO:0000256" key="1">
    <source>
        <dbReference type="SAM" id="MobiDB-lite"/>
    </source>
</evidence>
<feature type="region of interest" description="Disordered" evidence="1">
    <location>
        <begin position="1"/>
        <end position="47"/>
    </location>
</feature>
<dbReference type="PaxDb" id="4577-GRMZM2G334639_P01"/>
<dbReference type="PANTHER" id="PTHR33312:SF37">
    <property type="entry name" value="BRI1 KINASE INHIBITOR 1"/>
    <property type="match status" value="1"/>
</dbReference>
<accession>A0A1D6KLA8</accession>
<evidence type="ECO:0000313" key="2">
    <source>
        <dbReference type="EMBL" id="ONM03675.1"/>
    </source>
</evidence>
<feature type="compositionally biased region" description="Polar residues" evidence="1">
    <location>
        <begin position="12"/>
        <end position="38"/>
    </location>
</feature>
<gene>
    <name evidence="2" type="ORF">ZEAMMB73_Zm00001d031798</name>
</gene>